<dbReference type="Pfam" id="PF23161">
    <property type="entry name" value="HTH_RNase_II"/>
    <property type="match status" value="1"/>
</dbReference>
<feature type="domain" description="RNB" evidence="1">
    <location>
        <begin position="230"/>
        <end position="522"/>
    </location>
</feature>
<dbReference type="InterPro" id="IPR040596">
    <property type="entry name" value="RNase_II_C_S1"/>
</dbReference>
<sequence length="625" mass="70418">MLQNFKSHSLVLYKTAPAIIDQVGDKISIQLANGKSVKVRPKDIQLLHPGPLKSLADLNQTPQGNVEEAWELLQGETVELTELAEFIYGEASPVTVWHAWQVLHAAIHFTGSREQITARTEAEVEAIVNKQREKEEEAARWKDYLQRVKDHTIQPEDFPHLSDLERMAYRKASTNRTLKALGIEVAPEKAHRLLLQLRLWNDAVNPYPTRFDCATTQPELEVPELPEEPREDLTALETFAIDDDNCSDPDDAISLDGECLWIHVADAAALIKADSPLDQEARARGANLYLPEIVINMLPSAVTSILGLGLQDISPALSFKIGIKEDGSPTCLKIIPSLIRVQRLSYSAADELMETSPFQEMNLIAEQFRKRRVAQGAARINLPEVKLKTTVDGELYNLAARHELGLKEPDDFSVEIKDLPRLKSREMVTDAMLMAGEAIAVYCIENEIPVPFACQPPPDESGTPETMAEMFAYRKKFKRSGLHLDPDWHSGLGLERYTRSTSPLRRYSDLLVHQQVRAFIGGQPLISEADMLERMSQAEIGGGNTAMAERRSNRHWTLLHMQQHPETVYRGVVVDKRDDRGVVMIPELAIDVKMRRMADVELDDEVELQLLQINLPELDFTCRMV</sequence>
<dbReference type="SMART" id="SM00955">
    <property type="entry name" value="RNB"/>
    <property type="match status" value="1"/>
</dbReference>
<dbReference type="GO" id="GO:0000175">
    <property type="term" value="F:3'-5'-RNA exonuclease activity"/>
    <property type="evidence" value="ECO:0007669"/>
    <property type="project" value="TreeGrafter"/>
</dbReference>
<dbReference type="AlphaFoldDB" id="A0A6C2ULY6"/>
<dbReference type="Proteomes" id="UP000346198">
    <property type="component" value="Unassembled WGS sequence"/>
</dbReference>
<accession>A0A6C2ULY6</accession>
<dbReference type="GO" id="GO:0000932">
    <property type="term" value="C:P-body"/>
    <property type="evidence" value="ECO:0007669"/>
    <property type="project" value="TreeGrafter"/>
</dbReference>
<dbReference type="InterPro" id="IPR056404">
    <property type="entry name" value="HTH_RNase_II"/>
</dbReference>
<reference evidence="2 3" key="1">
    <citation type="submission" date="2019-04" db="EMBL/GenBank/DDBJ databases">
        <authorList>
            <person name="Van Vliet M D."/>
        </authorList>
    </citation>
    <scope>NUCLEOTIDE SEQUENCE [LARGE SCALE GENOMIC DNA]</scope>
    <source>
        <strain evidence="2 3">F21</strain>
    </source>
</reference>
<dbReference type="EMBL" id="CAAHFH010000002">
    <property type="protein sequence ID" value="VGO21280.1"/>
    <property type="molecule type" value="Genomic_DNA"/>
</dbReference>
<dbReference type="InterPro" id="IPR001900">
    <property type="entry name" value="RNase_II/R"/>
</dbReference>
<dbReference type="Gene3D" id="2.40.50.140">
    <property type="entry name" value="Nucleic acid-binding proteins"/>
    <property type="match status" value="1"/>
</dbReference>
<proteinExistence type="predicted"/>
<keyword evidence="3" id="KW-1185">Reference proteome</keyword>
<evidence type="ECO:0000313" key="3">
    <source>
        <dbReference type="Proteomes" id="UP000346198"/>
    </source>
</evidence>
<dbReference type="SUPFAM" id="SSF50249">
    <property type="entry name" value="Nucleic acid-binding proteins"/>
    <property type="match status" value="2"/>
</dbReference>
<dbReference type="Gene3D" id="1.10.10.10">
    <property type="entry name" value="Winged helix-like DNA-binding domain superfamily/Winged helix DNA-binding domain"/>
    <property type="match status" value="1"/>
</dbReference>
<dbReference type="InterPro" id="IPR012340">
    <property type="entry name" value="NA-bd_OB-fold"/>
</dbReference>
<name>A0A6C2ULY6_9BACT</name>
<evidence type="ECO:0000259" key="1">
    <source>
        <dbReference type="SMART" id="SM00955"/>
    </source>
</evidence>
<dbReference type="InterPro" id="IPR050180">
    <property type="entry name" value="RNR_Ribonuclease"/>
</dbReference>
<dbReference type="PANTHER" id="PTHR23355:SF42">
    <property type="entry name" value="RIBONUCLEASE II, CHLOROPLASTIC_MITOCHONDRIAL"/>
    <property type="match status" value="1"/>
</dbReference>
<gene>
    <name evidence="2" type="primary">rnr_2</name>
    <name evidence="2" type="ORF">SCARR_03352</name>
</gene>
<dbReference type="Pfam" id="PF18614">
    <property type="entry name" value="RNase_II_C_S1"/>
    <property type="match status" value="1"/>
</dbReference>
<evidence type="ECO:0000313" key="2">
    <source>
        <dbReference type="EMBL" id="VGO21280.1"/>
    </source>
</evidence>
<dbReference type="PANTHER" id="PTHR23355">
    <property type="entry name" value="RIBONUCLEASE"/>
    <property type="match status" value="1"/>
</dbReference>
<dbReference type="GO" id="GO:0006402">
    <property type="term" value="P:mRNA catabolic process"/>
    <property type="evidence" value="ECO:0007669"/>
    <property type="project" value="TreeGrafter"/>
</dbReference>
<dbReference type="RefSeq" id="WP_136062759.1">
    <property type="nucleotide sequence ID" value="NZ_CAAHFH010000002.1"/>
</dbReference>
<dbReference type="GO" id="GO:0003723">
    <property type="term" value="F:RNA binding"/>
    <property type="evidence" value="ECO:0007669"/>
    <property type="project" value="InterPro"/>
</dbReference>
<dbReference type="InterPro" id="IPR036388">
    <property type="entry name" value="WH-like_DNA-bd_sf"/>
</dbReference>
<dbReference type="Pfam" id="PF00773">
    <property type="entry name" value="RNB"/>
    <property type="match status" value="1"/>
</dbReference>
<protein>
    <submittedName>
        <fullName evidence="2">Ribonuclease R</fullName>
    </submittedName>
</protein>
<organism evidence="2 3">
    <name type="scientific">Pontiella sulfatireligans</name>
    <dbReference type="NCBI Taxonomy" id="2750658"/>
    <lineage>
        <taxon>Bacteria</taxon>
        <taxon>Pseudomonadati</taxon>
        <taxon>Kiritimatiellota</taxon>
        <taxon>Kiritimatiellia</taxon>
        <taxon>Kiritimatiellales</taxon>
        <taxon>Pontiellaceae</taxon>
        <taxon>Pontiella</taxon>
    </lineage>
</organism>